<name>A0A162ZJ74_9FLAO</name>
<keyword evidence="2" id="KW-1185">Reference proteome</keyword>
<dbReference type="STRING" id="1642818.AWE51_09320"/>
<reference evidence="1 2" key="1">
    <citation type="submission" date="2016-01" db="EMBL/GenBank/DDBJ databases">
        <title>The draft genome sequence of Aquimarina sp. RZW4-3-2.</title>
        <authorList>
            <person name="Wang Y."/>
        </authorList>
    </citation>
    <scope>NUCLEOTIDE SEQUENCE [LARGE SCALE GENOMIC DNA]</scope>
    <source>
        <strain evidence="1 2">RZW4-3-2</strain>
    </source>
</reference>
<dbReference type="SUPFAM" id="SSF53474">
    <property type="entry name" value="alpha/beta-Hydrolases"/>
    <property type="match status" value="1"/>
</dbReference>
<comment type="caution">
    <text evidence="1">The sequence shown here is derived from an EMBL/GenBank/DDBJ whole genome shotgun (WGS) entry which is preliminary data.</text>
</comment>
<sequence length="178" mass="20834">MKPKLLLLSDLWGIENAVWIQDYLQRLESDFEIKVYDSCRLGEINTSSTLETKRHQQFIDKGIDNAVQKLLKLEKKKINILAFSIGGTIAWKAGLQGLDIDRFYSVSSTRLRYEDEIPKAKIKLYFGGDDVYKPNVEWFKKNEIDNKIYKNKAHHLYSEIDFITHLCTEIIDDEKRCV</sequence>
<dbReference type="Proteomes" id="UP000076715">
    <property type="component" value="Unassembled WGS sequence"/>
</dbReference>
<dbReference type="AlphaFoldDB" id="A0A162ZJ74"/>
<gene>
    <name evidence="1" type="ORF">AWE51_09320</name>
</gene>
<dbReference type="RefSeq" id="WP_066315745.1">
    <property type="nucleotide sequence ID" value="NZ_LQRT01000024.1"/>
</dbReference>
<dbReference type="EMBL" id="LQRT01000024">
    <property type="protein sequence ID" value="KZS39837.1"/>
    <property type="molecule type" value="Genomic_DNA"/>
</dbReference>
<protein>
    <recommendedName>
        <fullName evidence="3">Alpha/beta hydrolase</fullName>
    </recommendedName>
</protein>
<dbReference type="InterPro" id="IPR029058">
    <property type="entry name" value="AB_hydrolase_fold"/>
</dbReference>
<proteinExistence type="predicted"/>
<evidence type="ECO:0000313" key="1">
    <source>
        <dbReference type="EMBL" id="KZS39837.1"/>
    </source>
</evidence>
<accession>A0A162ZJ74</accession>
<dbReference type="OrthoDB" id="1118894at2"/>
<evidence type="ECO:0008006" key="3">
    <source>
        <dbReference type="Google" id="ProtNLM"/>
    </source>
</evidence>
<evidence type="ECO:0000313" key="2">
    <source>
        <dbReference type="Proteomes" id="UP000076715"/>
    </source>
</evidence>
<organism evidence="1 2">
    <name type="scientific">Aquimarina aggregata</name>
    <dbReference type="NCBI Taxonomy" id="1642818"/>
    <lineage>
        <taxon>Bacteria</taxon>
        <taxon>Pseudomonadati</taxon>
        <taxon>Bacteroidota</taxon>
        <taxon>Flavobacteriia</taxon>
        <taxon>Flavobacteriales</taxon>
        <taxon>Flavobacteriaceae</taxon>
        <taxon>Aquimarina</taxon>
    </lineage>
</organism>